<gene>
    <name evidence="6" type="primary">moaD</name>
    <name evidence="6" type="ORF">C6Y40_20740</name>
</gene>
<dbReference type="InterPro" id="IPR012675">
    <property type="entry name" value="Beta-grasp_dom_sf"/>
</dbReference>
<keyword evidence="7" id="KW-1185">Reference proteome</keyword>
<proteinExistence type="inferred from homology"/>
<dbReference type="RefSeq" id="WP_105936302.1">
    <property type="nucleotide sequence ID" value="NZ_PVNP01000202.1"/>
</dbReference>
<evidence type="ECO:0000256" key="4">
    <source>
        <dbReference type="ARBA" id="ARBA00024200"/>
    </source>
</evidence>
<comment type="similarity">
    <text evidence="4">Belongs to the MoaD family.</text>
</comment>
<dbReference type="InterPro" id="IPR044672">
    <property type="entry name" value="MOCS2A"/>
</dbReference>
<dbReference type="Gene3D" id="3.10.20.30">
    <property type="match status" value="1"/>
</dbReference>
<keyword evidence="3" id="KW-0501">Molybdenum cofactor biosynthesis</keyword>
<dbReference type="UniPathway" id="UPA00344"/>
<dbReference type="SUPFAM" id="SSF54285">
    <property type="entry name" value="MoaD/ThiS"/>
    <property type="match status" value="1"/>
</dbReference>
<evidence type="ECO:0000256" key="3">
    <source>
        <dbReference type="ARBA" id="ARBA00023150"/>
    </source>
</evidence>
<accession>A0A2S9V5E3</accession>
<dbReference type="GO" id="GO:0006777">
    <property type="term" value="P:Mo-molybdopterin cofactor biosynthetic process"/>
    <property type="evidence" value="ECO:0007669"/>
    <property type="project" value="UniProtKB-KW"/>
</dbReference>
<evidence type="ECO:0000256" key="1">
    <source>
        <dbReference type="ARBA" id="ARBA00005046"/>
    </source>
</evidence>
<evidence type="ECO:0000256" key="2">
    <source>
        <dbReference type="ARBA" id="ARBA00022741"/>
    </source>
</evidence>
<dbReference type="PANTHER" id="PTHR33359:SF1">
    <property type="entry name" value="MOLYBDOPTERIN SYNTHASE SULFUR CARRIER SUBUNIT"/>
    <property type="match status" value="1"/>
</dbReference>
<comment type="pathway">
    <text evidence="1">Cofactor biosynthesis; molybdopterin biosynthesis.</text>
</comment>
<dbReference type="Pfam" id="PF02597">
    <property type="entry name" value="ThiS"/>
    <property type="match status" value="1"/>
</dbReference>
<dbReference type="InterPro" id="IPR016155">
    <property type="entry name" value="Mopterin_synth/thiamin_S_b"/>
</dbReference>
<dbReference type="AlphaFoldDB" id="A0A2S9V5E3"/>
<evidence type="ECO:0000313" key="6">
    <source>
        <dbReference type="EMBL" id="PRO71661.1"/>
    </source>
</evidence>
<dbReference type="Proteomes" id="UP000238949">
    <property type="component" value="Unassembled WGS sequence"/>
</dbReference>
<evidence type="ECO:0000256" key="5">
    <source>
        <dbReference type="ARBA" id="ARBA00024247"/>
    </source>
</evidence>
<dbReference type="CDD" id="cd00754">
    <property type="entry name" value="Ubl_MoaD"/>
    <property type="match status" value="1"/>
</dbReference>
<dbReference type="GO" id="GO:1990133">
    <property type="term" value="C:molybdopterin adenylyltransferase complex"/>
    <property type="evidence" value="ECO:0007669"/>
    <property type="project" value="TreeGrafter"/>
</dbReference>
<organism evidence="6 7">
    <name type="scientific">Alteromonas alba</name>
    <dbReference type="NCBI Taxonomy" id="2079529"/>
    <lineage>
        <taxon>Bacteria</taxon>
        <taxon>Pseudomonadati</taxon>
        <taxon>Pseudomonadota</taxon>
        <taxon>Gammaproteobacteria</taxon>
        <taxon>Alteromonadales</taxon>
        <taxon>Alteromonadaceae</taxon>
        <taxon>Alteromonas/Salinimonas group</taxon>
        <taxon>Alteromonas</taxon>
    </lineage>
</organism>
<protein>
    <recommendedName>
        <fullName evidence="5">Molybdopterin synthase sulfur carrier subunit</fullName>
    </recommendedName>
</protein>
<sequence>MIQIKFFASLRESIGTSSLNLEYAGESTVADVAKELFERGEEWRLLEERDVLCAVNQTLCGKDAIVNDGDEIAFFPPVTGG</sequence>
<reference evidence="7" key="1">
    <citation type="journal article" date="2020" name="Int. J. Syst. Evol. Microbiol.">
        <title>Alteromonas alba sp. nov., a marine bacterium isolated from the seawater of the West Pacific Ocean.</title>
        <authorList>
            <person name="Sun C."/>
            <person name="Wu Y.-H."/>
            <person name="Xamxidin M."/>
            <person name="Cheng H."/>
            <person name="Xu X.-W."/>
        </authorList>
    </citation>
    <scope>NUCLEOTIDE SEQUENCE [LARGE SCALE GENOMIC DNA]</scope>
    <source>
        <strain evidence="7">190</strain>
    </source>
</reference>
<dbReference type="OrthoDB" id="9801945at2"/>
<dbReference type="NCBIfam" id="TIGR01682">
    <property type="entry name" value="moaD"/>
    <property type="match status" value="1"/>
</dbReference>
<dbReference type="FunFam" id="3.10.20.30:FF:000010">
    <property type="entry name" value="Molybdopterin synthase sulfur carrier subunit"/>
    <property type="match status" value="1"/>
</dbReference>
<evidence type="ECO:0000313" key="7">
    <source>
        <dbReference type="Proteomes" id="UP000238949"/>
    </source>
</evidence>
<name>A0A2S9V5E3_9ALTE</name>
<comment type="caution">
    <text evidence="6">The sequence shown here is derived from an EMBL/GenBank/DDBJ whole genome shotgun (WGS) entry which is preliminary data.</text>
</comment>
<dbReference type="PANTHER" id="PTHR33359">
    <property type="entry name" value="MOLYBDOPTERIN SYNTHASE SULFUR CARRIER SUBUNIT"/>
    <property type="match status" value="1"/>
</dbReference>
<keyword evidence="2" id="KW-0547">Nucleotide-binding</keyword>
<dbReference type="EMBL" id="PVNP01000202">
    <property type="protein sequence ID" value="PRO71661.1"/>
    <property type="molecule type" value="Genomic_DNA"/>
</dbReference>
<dbReference type="InterPro" id="IPR003749">
    <property type="entry name" value="ThiS/MoaD-like"/>
</dbReference>
<dbReference type="GO" id="GO:0000166">
    <property type="term" value="F:nucleotide binding"/>
    <property type="evidence" value="ECO:0007669"/>
    <property type="project" value="UniProtKB-KW"/>
</dbReference>